<evidence type="ECO:0000313" key="1">
    <source>
        <dbReference type="EMBL" id="SFC75531.1"/>
    </source>
</evidence>
<gene>
    <name evidence="1" type="ORF">SAMN05421780_10994</name>
</gene>
<dbReference type="AlphaFoldDB" id="A0A1I1LR15"/>
<protein>
    <submittedName>
        <fullName evidence="1">Uncharacterized protein</fullName>
    </submittedName>
</protein>
<reference evidence="1 2" key="1">
    <citation type="submission" date="2016-10" db="EMBL/GenBank/DDBJ databases">
        <authorList>
            <person name="de Groot N.N."/>
        </authorList>
    </citation>
    <scope>NUCLEOTIDE SEQUENCE [LARGE SCALE GENOMIC DNA]</scope>
    <source>
        <strain evidence="1 2">DSM 6793</strain>
    </source>
</reference>
<dbReference type="STRING" id="927664.SAMN05421780_10994"/>
<proteinExistence type="predicted"/>
<dbReference type="EMBL" id="FOLE01000009">
    <property type="protein sequence ID" value="SFC75531.1"/>
    <property type="molecule type" value="Genomic_DNA"/>
</dbReference>
<name>A0A1I1LR15_9BACT</name>
<dbReference type="Proteomes" id="UP000199514">
    <property type="component" value="Unassembled WGS sequence"/>
</dbReference>
<organism evidence="1 2">
    <name type="scientific">Flexibacter flexilis DSM 6793</name>
    <dbReference type="NCBI Taxonomy" id="927664"/>
    <lineage>
        <taxon>Bacteria</taxon>
        <taxon>Pseudomonadati</taxon>
        <taxon>Bacteroidota</taxon>
        <taxon>Cytophagia</taxon>
        <taxon>Cytophagales</taxon>
        <taxon>Flexibacteraceae</taxon>
        <taxon>Flexibacter</taxon>
    </lineage>
</organism>
<sequence>MRLNEIQKANIVTIIRTKIKITRSNIKVIRLNIKKVGKK</sequence>
<keyword evidence="2" id="KW-1185">Reference proteome</keyword>
<evidence type="ECO:0000313" key="2">
    <source>
        <dbReference type="Proteomes" id="UP000199514"/>
    </source>
</evidence>
<accession>A0A1I1LR15</accession>